<evidence type="ECO:0000256" key="2">
    <source>
        <dbReference type="SAM" id="Phobius"/>
    </source>
</evidence>
<dbReference type="Proteomes" id="UP000292082">
    <property type="component" value="Unassembled WGS sequence"/>
</dbReference>
<keyword evidence="2" id="KW-0472">Membrane</keyword>
<proteinExistence type="predicted"/>
<dbReference type="EMBL" id="ML145159">
    <property type="protein sequence ID" value="TBU55971.1"/>
    <property type="molecule type" value="Genomic_DNA"/>
</dbReference>
<protein>
    <submittedName>
        <fullName evidence="3">Uncharacterized protein</fullName>
    </submittedName>
</protein>
<feature type="transmembrane region" description="Helical" evidence="2">
    <location>
        <begin position="20"/>
        <end position="41"/>
    </location>
</feature>
<keyword evidence="2" id="KW-0812">Transmembrane</keyword>
<feature type="region of interest" description="Disordered" evidence="1">
    <location>
        <begin position="97"/>
        <end position="120"/>
    </location>
</feature>
<name>A0A4Q9NTZ7_9APHY</name>
<keyword evidence="4" id="KW-1185">Reference proteome</keyword>
<evidence type="ECO:0000313" key="4">
    <source>
        <dbReference type="Proteomes" id="UP000292082"/>
    </source>
</evidence>
<gene>
    <name evidence="3" type="ORF">BD310DRAFT_907999</name>
</gene>
<dbReference type="AlphaFoldDB" id="A0A4Q9NTZ7"/>
<accession>A0A4Q9NTZ7</accession>
<sequence length="120" mass="13110">MLNLACFITYVTASNTFTSQAYGAINIVSLRVYAITLLSVLNSRETKRSITMFDSGTYGLNLIARAARSAAAETWNVPQMPQNEPPEINIKVTTELDGADHWDGPSKHDRDTASNADCVV</sequence>
<keyword evidence="2" id="KW-1133">Transmembrane helix</keyword>
<reference evidence="3 4" key="1">
    <citation type="submission" date="2019-01" db="EMBL/GenBank/DDBJ databases">
        <title>Draft genome sequences of three monokaryotic isolates of the white-rot basidiomycete fungus Dichomitus squalens.</title>
        <authorList>
            <consortium name="DOE Joint Genome Institute"/>
            <person name="Lopez S.C."/>
            <person name="Andreopoulos B."/>
            <person name="Pangilinan J."/>
            <person name="Lipzen A."/>
            <person name="Riley R."/>
            <person name="Ahrendt S."/>
            <person name="Ng V."/>
            <person name="Barry K."/>
            <person name="Daum C."/>
            <person name="Grigoriev I.V."/>
            <person name="Hilden K.S."/>
            <person name="Makela M.R."/>
            <person name="de Vries R.P."/>
        </authorList>
    </citation>
    <scope>NUCLEOTIDE SEQUENCE [LARGE SCALE GENOMIC DNA]</scope>
    <source>
        <strain evidence="3 4">CBS 464.89</strain>
    </source>
</reference>
<evidence type="ECO:0000313" key="3">
    <source>
        <dbReference type="EMBL" id="TBU55971.1"/>
    </source>
</evidence>
<evidence type="ECO:0000256" key="1">
    <source>
        <dbReference type="SAM" id="MobiDB-lite"/>
    </source>
</evidence>
<feature type="compositionally biased region" description="Basic and acidic residues" evidence="1">
    <location>
        <begin position="98"/>
        <end position="112"/>
    </location>
</feature>
<organism evidence="3 4">
    <name type="scientific">Dichomitus squalens</name>
    <dbReference type="NCBI Taxonomy" id="114155"/>
    <lineage>
        <taxon>Eukaryota</taxon>
        <taxon>Fungi</taxon>
        <taxon>Dikarya</taxon>
        <taxon>Basidiomycota</taxon>
        <taxon>Agaricomycotina</taxon>
        <taxon>Agaricomycetes</taxon>
        <taxon>Polyporales</taxon>
        <taxon>Polyporaceae</taxon>
        <taxon>Dichomitus</taxon>
    </lineage>
</organism>